<proteinExistence type="predicted"/>
<dbReference type="InterPro" id="IPR027267">
    <property type="entry name" value="AH/BAR_dom_sf"/>
</dbReference>
<dbReference type="Proteomes" id="UP000193719">
    <property type="component" value="Unassembled WGS sequence"/>
</dbReference>
<reference evidence="1 2" key="1">
    <citation type="submission" date="2016-08" db="EMBL/GenBank/DDBJ databases">
        <title>Genomes of anaerobic fungi encode conserved fungal cellulosomes for biomass hydrolysis.</title>
        <authorList>
            <consortium name="DOE Joint Genome Institute"/>
            <person name="Haitjema C.H."/>
            <person name="Gilmore S.P."/>
            <person name="Henske J.K."/>
            <person name="Solomon K.V."/>
            <person name="De Groot R."/>
            <person name="Kuo A."/>
            <person name="Mondo S.J."/>
            <person name="Salamov A.A."/>
            <person name="Labutti K."/>
            <person name="Zhao Z."/>
            <person name="Chiniquy J."/>
            <person name="Barry K."/>
            <person name="Brewer H.M."/>
            <person name="Purvine S.O."/>
            <person name="Wright A.T."/>
            <person name="Boxma B."/>
            <person name="Van Alen T."/>
            <person name="Hackstein J.H."/>
            <person name="Baker S.E."/>
            <person name="Grigoriev I.V."/>
            <person name="O'Malley M.A."/>
        </authorList>
    </citation>
    <scope>NUCLEOTIDE SEQUENCE [LARGE SCALE GENOMIC DNA]</scope>
    <source>
        <strain evidence="2">finn</strain>
    </source>
</reference>
<dbReference type="InterPro" id="IPR028245">
    <property type="entry name" value="PIL1/LSP1"/>
</dbReference>
<dbReference type="OrthoDB" id="2158224at2759"/>
<evidence type="ECO:0000313" key="2">
    <source>
        <dbReference type="Proteomes" id="UP000193719"/>
    </source>
</evidence>
<sequence length="234" mass="27103">MSSKSYLAEFISIQKEVSGTIDLFGKKSSKAAQSFQRWGSEEKDDIKSLTDNLYGIFVKIEGAFEHHYKHGIERSVNSFYEIIDEVEYINKLSKKKDKTGKKLNKISNMGNKGLYKANDKLRNEYDEKTQSIEAKKRKILKKALITQFDALKDTINRLNICCVYGKAIINNLPEEYDDEKCNKYVKKNEKFMKKVYEDLSNCGDKSQVKWVVVQMLVVTTTMIIMKEIIHKVPL</sequence>
<evidence type="ECO:0000313" key="1">
    <source>
        <dbReference type="EMBL" id="ORX36536.1"/>
    </source>
</evidence>
<gene>
    <name evidence="1" type="ORF">BCR36DRAFT_32915</name>
</gene>
<accession>A0A1Y1UG99</accession>
<dbReference type="EMBL" id="MCFH01000157">
    <property type="protein sequence ID" value="ORX36536.1"/>
    <property type="molecule type" value="Genomic_DNA"/>
</dbReference>
<dbReference type="Gene3D" id="1.20.1270.60">
    <property type="entry name" value="Arfaptin homology (AH) domain/BAR domain"/>
    <property type="match status" value="1"/>
</dbReference>
<dbReference type="Pfam" id="PF13805">
    <property type="entry name" value="Pil1"/>
    <property type="match status" value="1"/>
</dbReference>
<reference evidence="1 2" key="2">
    <citation type="submission" date="2016-08" db="EMBL/GenBank/DDBJ databases">
        <title>Pervasive Adenine N6-methylation of Active Genes in Fungi.</title>
        <authorList>
            <consortium name="DOE Joint Genome Institute"/>
            <person name="Mondo S.J."/>
            <person name="Dannebaum R.O."/>
            <person name="Kuo R.C."/>
            <person name="Labutti K."/>
            <person name="Haridas S."/>
            <person name="Kuo A."/>
            <person name="Salamov A."/>
            <person name="Ahrendt S.R."/>
            <person name="Lipzen A."/>
            <person name="Sullivan W."/>
            <person name="Andreopoulos W.B."/>
            <person name="Clum A."/>
            <person name="Lindquist E."/>
            <person name="Daum C."/>
            <person name="Ramamoorthy G.K."/>
            <person name="Gryganskyi A."/>
            <person name="Culley D."/>
            <person name="Magnuson J.K."/>
            <person name="James T.Y."/>
            <person name="O'Malley M.A."/>
            <person name="Stajich J.E."/>
            <person name="Spatafora J.W."/>
            <person name="Visel A."/>
            <person name="Grigoriev I.V."/>
        </authorList>
    </citation>
    <scope>NUCLEOTIDE SEQUENCE [LARGE SCALE GENOMIC DNA]</scope>
    <source>
        <strain evidence="2">finn</strain>
    </source>
</reference>
<evidence type="ECO:0008006" key="3">
    <source>
        <dbReference type="Google" id="ProtNLM"/>
    </source>
</evidence>
<comment type="caution">
    <text evidence="1">The sequence shown here is derived from an EMBL/GenBank/DDBJ whole genome shotgun (WGS) entry which is preliminary data.</text>
</comment>
<protein>
    <recommendedName>
        <fullName evidence="3">BAR domain-containing protein</fullName>
    </recommendedName>
</protein>
<organism evidence="1 2">
    <name type="scientific">Piromyces finnis</name>
    <dbReference type="NCBI Taxonomy" id="1754191"/>
    <lineage>
        <taxon>Eukaryota</taxon>
        <taxon>Fungi</taxon>
        <taxon>Fungi incertae sedis</taxon>
        <taxon>Chytridiomycota</taxon>
        <taxon>Chytridiomycota incertae sedis</taxon>
        <taxon>Neocallimastigomycetes</taxon>
        <taxon>Neocallimastigales</taxon>
        <taxon>Neocallimastigaceae</taxon>
        <taxon>Piromyces</taxon>
    </lineage>
</organism>
<name>A0A1Y1UG99_9FUNG</name>
<dbReference type="AlphaFoldDB" id="A0A1Y1UG99"/>
<keyword evidence="2" id="KW-1185">Reference proteome</keyword>